<dbReference type="GO" id="GO:0005886">
    <property type="term" value="C:plasma membrane"/>
    <property type="evidence" value="ECO:0007669"/>
    <property type="project" value="UniProtKB-SubCell"/>
</dbReference>
<feature type="transmembrane region" description="Helical" evidence="7">
    <location>
        <begin position="32"/>
        <end position="52"/>
    </location>
</feature>
<comment type="similarity">
    <text evidence="2">Belongs to the UPF0126 family.</text>
</comment>
<keyword evidence="3" id="KW-1003">Cell membrane</keyword>
<feature type="transmembrane region" description="Helical" evidence="7">
    <location>
        <begin position="6"/>
        <end position="25"/>
    </location>
</feature>
<dbReference type="EMBL" id="MNQH01000033">
    <property type="protein sequence ID" value="OKY93725.1"/>
    <property type="molecule type" value="Genomic_DNA"/>
</dbReference>
<evidence type="ECO:0000259" key="8">
    <source>
        <dbReference type="Pfam" id="PF03458"/>
    </source>
</evidence>
<feature type="domain" description="Glycine transporter" evidence="8">
    <location>
        <begin position="92"/>
        <end position="164"/>
    </location>
</feature>
<dbReference type="PANTHER" id="PTHR30506:SF3">
    <property type="entry name" value="UPF0126 INNER MEMBRANE PROTEIN YADS-RELATED"/>
    <property type="match status" value="1"/>
</dbReference>
<keyword evidence="4 7" id="KW-0812">Transmembrane</keyword>
<keyword evidence="5 7" id="KW-1133">Transmembrane helix</keyword>
<accession>A0A1Q6F494</accession>
<evidence type="ECO:0000256" key="2">
    <source>
        <dbReference type="ARBA" id="ARBA00008193"/>
    </source>
</evidence>
<feature type="transmembrane region" description="Helical" evidence="7">
    <location>
        <begin position="116"/>
        <end position="137"/>
    </location>
</feature>
<evidence type="ECO:0000313" key="9">
    <source>
        <dbReference type="EMBL" id="OKY93725.1"/>
    </source>
</evidence>
<keyword evidence="6 7" id="KW-0472">Membrane</keyword>
<dbReference type="Pfam" id="PF03458">
    <property type="entry name" value="Gly_transporter"/>
    <property type="match status" value="2"/>
</dbReference>
<evidence type="ECO:0000256" key="7">
    <source>
        <dbReference type="SAM" id="Phobius"/>
    </source>
</evidence>
<comment type="subcellular location">
    <subcellularLocation>
        <location evidence="1">Cell membrane</location>
        <topology evidence="1">Multi-pass membrane protein</topology>
    </subcellularLocation>
</comment>
<protein>
    <recommendedName>
        <fullName evidence="8">Glycine transporter domain-containing protein</fullName>
    </recommendedName>
</protein>
<sequence length="210" mass="22898">MMNFITLLDYVGTFAFAISGIRLASAKHFDWFGAYVVGFVTAVGGGTLRDLLLGLPPFWMQNVSYLVVSGFAFLFVVGLRKYVIRLNNTFFIFDAVGLGLFTVVGIQKSIAVGYPMWVGIIMGTLTGAAGGMLRDVLLNEVPLIFRKDIYAIACICGGLIYYLCMYLDLPAAPTQFIAACSVILIRILAVRYGISLPALKGETRPAPKEK</sequence>
<evidence type="ECO:0000256" key="4">
    <source>
        <dbReference type="ARBA" id="ARBA00022692"/>
    </source>
</evidence>
<feature type="transmembrane region" description="Helical" evidence="7">
    <location>
        <begin position="175"/>
        <end position="194"/>
    </location>
</feature>
<feature type="transmembrane region" description="Helical" evidence="7">
    <location>
        <begin position="58"/>
        <end position="79"/>
    </location>
</feature>
<organism evidence="9 10">
    <name type="scientific">Alistipes putredinis</name>
    <dbReference type="NCBI Taxonomy" id="28117"/>
    <lineage>
        <taxon>Bacteria</taxon>
        <taxon>Pseudomonadati</taxon>
        <taxon>Bacteroidota</taxon>
        <taxon>Bacteroidia</taxon>
        <taxon>Bacteroidales</taxon>
        <taxon>Rikenellaceae</taxon>
        <taxon>Alistipes</taxon>
    </lineage>
</organism>
<reference evidence="9 10" key="1">
    <citation type="journal article" date="2016" name="Nat. Biotechnol.">
        <title>Measurement of bacterial replication rates in microbial communities.</title>
        <authorList>
            <person name="Brown C.T."/>
            <person name="Olm M.R."/>
            <person name="Thomas B.C."/>
            <person name="Banfield J.F."/>
        </authorList>
    </citation>
    <scope>NUCLEOTIDE SEQUENCE [LARGE SCALE GENOMIC DNA]</scope>
    <source>
        <strain evidence="9">CAG:67_53_122</strain>
    </source>
</reference>
<feature type="domain" description="Glycine transporter" evidence="8">
    <location>
        <begin position="7"/>
        <end position="80"/>
    </location>
</feature>
<dbReference type="GeneID" id="73803309"/>
<name>A0A1Q6F494_9BACT</name>
<evidence type="ECO:0000256" key="5">
    <source>
        <dbReference type="ARBA" id="ARBA00022989"/>
    </source>
</evidence>
<evidence type="ECO:0000256" key="6">
    <source>
        <dbReference type="ARBA" id="ARBA00023136"/>
    </source>
</evidence>
<comment type="caution">
    <text evidence="9">The sequence shown here is derived from an EMBL/GenBank/DDBJ whole genome shotgun (WGS) entry which is preliminary data.</text>
</comment>
<dbReference type="InterPro" id="IPR005115">
    <property type="entry name" value="Gly_transporter"/>
</dbReference>
<dbReference type="AlphaFoldDB" id="A0A1Q6F494"/>
<feature type="transmembrane region" description="Helical" evidence="7">
    <location>
        <begin position="149"/>
        <end position="169"/>
    </location>
</feature>
<evidence type="ECO:0000256" key="1">
    <source>
        <dbReference type="ARBA" id="ARBA00004651"/>
    </source>
</evidence>
<evidence type="ECO:0000256" key="3">
    <source>
        <dbReference type="ARBA" id="ARBA00022475"/>
    </source>
</evidence>
<proteinExistence type="inferred from homology"/>
<gene>
    <name evidence="9" type="ORF">BHV66_08210</name>
</gene>
<dbReference type="Proteomes" id="UP000187417">
    <property type="component" value="Unassembled WGS sequence"/>
</dbReference>
<dbReference type="RefSeq" id="WP_040293660.1">
    <property type="nucleotide sequence ID" value="NZ_BAAFKT010000008.1"/>
</dbReference>
<feature type="transmembrane region" description="Helical" evidence="7">
    <location>
        <begin position="91"/>
        <end position="110"/>
    </location>
</feature>
<evidence type="ECO:0000313" key="10">
    <source>
        <dbReference type="Proteomes" id="UP000187417"/>
    </source>
</evidence>
<dbReference type="PANTHER" id="PTHR30506">
    <property type="entry name" value="INNER MEMBRANE PROTEIN"/>
    <property type="match status" value="1"/>
</dbReference>